<protein>
    <recommendedName>
        <fullName evidence="3">Secreted protein</fullName>
    </recommendedName>
</protein>
<dbReference type="AlphaFoldDB" id="A0A147BAV7"/>
<name>A0A147BAV7_IXORI</name>
<evidence type="ECO:0000313" key="2">
    <source>
        <dbReference type="EMBL" id="JAR87897.1"/>
    </source>
</evidence>
<accession>A0A147BAV7</accession>
<feature type="non-terminal residue" evidence="2">
    <location>
        <position position="1"/>
    </location>
</feature>
<dbReference type="EMBL" id="GEGO01007507">
    <property type="protein sequence ID" value="JAR87897.1"/>
    <property type="molecule type" value="Transcribed_RNA"/>
</dbReference>
<feature type="signal peptide" evidence="1">
    <location>
        <begin position="1"/>
        <end position="18"/>
    </location>
</feature>
<feature type="chain" id="PRO_5007541920" description="Secreted protein" evidence="1">
    <location>
        <begin position="19"/>
        <end position="110"/>
    </location>
</feature>
<evidence type="ECO:0000256" key="1">
    <source>
        <dbReference type="SAM" id="SignalP"/>
    </source>
</evidence>
<feature type="non-terminal residue" evidence="2">
    <location>
        <position position="110"/>
    </location>
</feature>
<sequence>VYACVCVWTCICWCTCVCVHVCVCVCACVSICVCDCVFVCVCGCGRVGVRVFELACGCVCNSLFVMFACLCASVSWSKINVGNSSLSRNSVDVFFCLRCSPCFLYSHFFF</sequence>
<reference evidence="2" key="1">
    <citation type="journal article" date="2018" name="PLoS Negl. Trop. Dis.">
        <title>Sialome diversity of ticks revealed by RNAseq of single tick salivary glands.</title>
        <authorList>
            <person name="Perner J."/>
            <person name="Kropackova S."/>
            <person name="Kopacek P."/>
            <person name="Ribeiro J.M."/>
        </authorList>
    </citation>
    <scope>NUCLEOTIDE SEQUENCE</scope>
    <source>
        <strain evidence="2">Siblings of single egg batch collected in Ceske Budejovice</strain>
        <tissue evidence="2">Salivary glands</tissue>
    </source>
</reference>
<proteinExistence type="predicted"/>
<keyword evidence="1" id="KW-0732">Signal</keyword>
<evidence type="ECO:0008006" key="3">
    <source>
        <dbReference type="Google" id="ProtNLM"/>
    </source>
</evidence>
<organism evidence="2">
    <name type="scientific">Ixodes ricinus</name>
    <name type="common">Common tick</name>
    <name type="synonym">Acarus ricinus</name>
    <dbReference type="NCBI Taxonomy" id="34613"/>
    <lineage>
        <taxon>Eukaryota</taxon>
        <taxon>Metazoa</taxon>
        <taxon>Ecdysozoa</taxon>
        <taxon>Arthropoda</taxon>
        <taxon>Chelicerata</taxon>
        <taxon>Arachnida</taxon>
        <taxon>Acari</taxon>
        <taxon>Parasitiformes</taxon>
        <taxon>Ixodida</taxon>
        <taxon>Ixodoidea</taxon>
        <taxon>Ixodidae</taxon>
        <taxon>Ixodinae</taxon>
        <taxon>Ixodes</taxon>
    </lineage>
</organism>